<dbReference type="GO" id="GO:0010333">
    <property type="term" value="F:terpene synthase activity"/>
    <property type="evidence" value="ECO:0007669"/>
    <property type="project" value="InterPro"/>
</dbReference>
<dbReference type="SFLD" id="SFLDG01014">
    <property type="entry name" value="Terpene_Cyclase_Like_1_N-term"/>
    <property type="match status" value="1"/>
</dbReference>
<dbReference type="InterPro" id="IPR005630">
    <property type="entry name" value="Terpene_synthase_metal-bd"/>
</dbReference>
<comment type="cofactor">
    <cofactor evidence="1">
        <name>Mg(2+)</name>
        <dbReference type="ChEBI" id="CHEBI:18420"/>
    </cofactor>
</comment>
<dbReference type="InterPro" id="IPR001906">
    <property type="entry name" value="Terpene_synth_N"/>
</dbReference>
<organism evidence="7 8">
    <name type="scientific">Rubroshorea leprosula</name>
    <dbReference type="NCBI Taxonomy" id="152421"/>
    <lineage>
        <taxon>Eukaryota</taxon>
        <taxon>Viridiplantae</taxon>
        <taxon>Streptophyta</taxon>
        <taxon>Embryophyta</taxon>
        <taxon>Tracheophyta</taxon>
        <taxon>Spermatophyta</taxon>
        <taxon>Magnoliopsida</taxon>
        <taxon>eudicotyledons</taxon>
        <taxon>Gunneridae</taxon>
        <taxon>Pentapetalae</taxon>
        <taxon>rosids</taxon>
        <taxon>malvids</taxon>
        <taxon>Malvales</taxon>
        <taxon>Dipterocarpaceae</taxon>
        <taxon>Rubroshorea</taxon>
    </lineage>
</organism>
<dbReference type="InterPro" id="IPR008930">
    <property type="entry name" value="Terpenoid_cyclase/PrenylTrfase"/>
</dbReference>
<reference evidence="7 8" key="1">
    <citation type="journal article" date="2021" name="Commun. Biol.">
        <title>The genome of Shorea leprosula (Dipterocarpaceae) highlights the ecological relevance of drought in aseasonal tropical rainforests.</title>
        <authorList>
            <person name="Ng K.K.S."/>
            <person name="Kobayashi M.J."/>
            <person name="Fawcett J.A."/>
            <person name="Hatakeyama M."/>
            <person name="Paape T."/>
            <person name="Ng C.H."/>
            <person name="Ang C.C."/>
            <person name="Tnah L.H."/>
            <person name="Lee C.T."/>
            <person name="Nishiyama T."/>
            <person name="Sese J."/>
            <person name="O'Brien M.J."/>
            <person name="Copetti D."/>
            <person name="Mohd Noor M.I."/>
            <person name="Ong R.C."/>
            <person name="Putra M."/>
            <person name="Sireger I.Z."/>
            <person name="Indrioko S."/>
            <person name="Kosugi Y."/>
            <person name="Izuno A."/>
            <person name="Isagi Y."/>
            <person name="Lee S.L."/>
            <person name="Shimizu K.K."/>
        </authorList>
    </citation>
    <scope>NUCLEOTIDE SEQUENCE [LARGE SCALE GENOMIC DNA]</scope>
    <source>
        <strain evidence="7">214</strain>
    </source>
</reference>
<dbReference type="InterPro" id="IPR008949">
    <property type="entry name" value="Isoprenoid_synthase_dom_sf"/>
</dbReference>
<evidence type="ECO:0000313" key="8">
    <source>
        <dbReference type="Proteomes" id="UP001054252"/>
    </source>
</evidence>
<evidence type="ECO:0000259" key="6">
    <source>
        <dbReference type="Pfam" id="PF03936"/>
    </source>
</evidence>
<evidence type="ECO:0000256" key="2">
    <source>
        <dbReference type="ARBA" id="ARBA00022723"/>
    </source>
</evidence>
<sequence>MSQLRVPPTLFHPSFPSGISTRLPRPPSLRRDYIPCQVRSMVAPDNQIIVRRTANYQPTIWGYDYIQSLRTEYVGESYTIRRNKLKEDVRLMLDKYVHKEPLYQLEFIDALERLGLSYHFEDEIKKILERVYGNNQCNYGLKKDSLYATALKFRLLRQHGYNIPQESFNKFIDENGNFKACFGEDCRGMLYLYEASFLSVEGENVLDAAKTFATKHLNEYVKCKEGKDPYLFTLVKHALEFPLHWRMLRMEARWFIEVYQKSPDMNPILLDLAKLDFNMVQAIHQEDLKDAFMWWKRTGLGEKLEFIRNRMLENFLWTIGGSFQPQYGYVRRMASQVNALITTTDDVYDVYGTLDELELFTDAIERLESFLPRMLLA</sequence>
<evidence type="ECO:0000259" key="5">
    <source>
        <dbReference type="Pfam" id="PF01397"/>
    </source>
</evidence>
<dbReference type="PANTHER" id="PTHR31225">
    <property type="entry name" value="OS04G0344100 PROTEIN-RELATED"/>
    <property type="match status" value="1"/>
</dbReference>
<dbReference type="EMBL" id="BPVZ01000006">
    <property type="protein sequence ID" value="GKU92543.1"/>
    <property type="molecule type" value="Genomic_DNA"/>
</dbReference>
<feature type="domain" description="Terpene synthase metal-binding" evidence="6">
    <location>
        <begin position="297"/>
        <end position="368"/>
    </location>
</feature>
<keyword evidence="2" id="KW-0479">Metal-binding</keyword>
<proteinExistence type="predicted"/>
<dbReference type="FunFam" id="1.50.10.130:FF:000001">
    <property type="entry name" value="Isoprene synthase, chloroplastic"/>
    <property type="match status" value="1"/>
</dbReference>
<evidence type="ECO:0000313" key="7">
    <source>
        <dbReference type="EMBL" id="GKU92543.1"/>
    </source>
</evidence>
<dbReference type="AlphaFoldDB" id="A0AAV5HUK9"/>
<dbReference type="GO" id="GO:0000287">
    <property type="term" value="F:magnesium ion binding"/>
    <property type="evidence" value="ECO:0007669"/>
    <property type="project" value="InterPro"/>
</dbReference>
<dbReference type="Proteomes" id="UP001054252">
    <property type="component" value="Unassembled WGS sequence"/>
</dbReference>
<dbReference type="CDD" id="cd00684">
    <property type="entry name" value="Terpene_cyclase_plant_C1"/>
    <property type="match status" value="1"/>
</dbReference>
<name>A0AAV5HUK9_9ROSI</name>
<dbReference type="SUPFAM" id="SSF48576">
    <property type="entry name" value="Terpenoid synthases"/>
    <property type="match status" value="1"/>
</dbReference>
<keyword evidence="8" id="KW-1185">Reference proteome</keyword>
<keyword evidence="4" id="KW-0456">Lyase</keyword>
<evidence type="ECO:0000256" key="3">
    <source>
        <dbReference type="ARBA" id="ARBA00022842"/>
    </source>
</evidence>
<dbReference type="Pfam" id="PF03936">
    <property type="entry name" value="Terpene_synth_C"/>
    <property type="match status" value="1"/>
</dbReference>
<dbReference type="Gene3D" id="1.10.600.10">
    <property type="entry name" value="Farnesyl Diphosphate Synthase"/>
    <property type="match status" value="1"/>
</dbReference>
<feature type="domain" description="Terpene synthase N-terminal" evidence="5">
    <location>
        <begin position="60"/>
        <end position="239"/>
    </location>
</feature>
<protein>
    <submittedName>
        <fullName evidence="7">Uncharacterized protein</fullName>
    </submittedName>
</protein>
<comment type="caution">
    <text evidence="7">The sequence shown here is derived from an EMBL/GenBank/DDBJ whole genome shotgun (WGS) entry which is preliminary data.</text>
</comment>
<keyword evidence="3" id="KW-0460">Magnesium</keyword>
<evidence type="ECO:0000256" key="1">
    <source>
        <dbReference type="ARBA" id="ARBA00001946"/>
    </source>
</evidence>
<dbReference type="Gene3D" id="1.50.10.130">
    <property type="entry name" value="Terpene synthase, N-terminal domain"/>
    <property type="match status" value="1"/>
</dbReference>
<dbReference type="SUPFAM" id="SSF48239">
    <property type="entry name" value="Terpenoid cyclases/Protein prenyltransferases"/>
    <property type="match status" value="1"/>
</dbReference>
<dbReference type="InterPro" id="IPR050148">
    <property type="entry name" value="Terpene_synthase-like"/>
</dbReference>
<evidence type="ECO:0000256" key="4">
    <source>
        <dbReference type="ARBA" id="ARBA00023239"/>
    </source>
</evidence>
<dbReference type="PANTHER" id="PTHR31225:SF9">
    <property type="entry name" value="TERPENE SYNTHASE 10"/>
    <property type="match status" value="1"/>
</dbReference>
<dbReference type="GO" id="GO:0016102">
    <property type="term" value="P:diterpenoid biosynthetic process"/>
    <property type="evidence" value="ECO:0007669"/>
    <property type="project" value="InterPro"/>
</dbReference>
<dbReference type="InterPro" id="IPR044814">
    <property type="entry name" value="Terpene_cyclase_plant_C1"/>
</dbReference>
<accession>A0AAV5HUK9</accession>
<dbReference type="InterPro" id="IPR036965">
    <property type="entry name" value="Terpene_synth_N_sf"/>
</dbReference>
<gene>
    <name evidence="7" type="ORF">SLEP1_g6255</name>
</gene>
<dbReference type="Pfam" id="PF01397">
    <property type="entry name" value="Terpene_synth"/>
    <property type="match status" value="1"/>
</dbReference>